<protein>
    <recommendedName>
        <fullName evidence="5">ArsR family transcriptional regulator</fullName>
    </recommendedName>
</protein>
<reference evidence="3 4" key="1">
    <citation type="submission" date="2018-01" db="EMBL/GenBank/DDBJ databases">
        <title>Metagenomic assembled genomes from two thermal pools in the Uzon Caldera, Kamchatka, Russia.</title>
        <authorList>
            <person name="Wilkins L."/>
            <person name="Ettinger C."/>
        </authorList>
    </citation>
    <scope>NUCLEOTIDE SEQUENCE [LARGE SCALE GENOMIC DNA]</scope>
    <source>
        <strain evidence="3">ZAV-06</strain>
    </source>
</reference>
<dbReference type="EMBL" id="DSFH01000039">
    <property type="protein sequence ID" value="HEW63907.1"/>
    <property type="molecule type" value="Genomic_DNA"/>
</dbReference>
<dbReference type="EMBL" id="JADEZV010000001">
    <property type="protein sequence ID" value="MBE9390580.1"/>
    <property type="molecule type" value="Genomic_DNA"/>
</dbReference>
<dbReference type="InterPro" id="IPR036390">
    <property type="entry name" value="WH_DNA-bd_sf"/>
</dbReference>
<organism evidence="3 4">
    <name type="scientific">Fervidicoccus fontis</name>
    <dbReference type="NCBI Taxonomy" id="683846"/>
    <lineage>
        <taxon>Archaea</taxon>
        <taxon>Thermoproteota</taxon>
        <taxon>Thermoprotei</taxon>
        <taxon>Fervidicoccales</taxon>
        <taxon>Fervidicoccaceae</taxon>
        <taxon>Fervidicoccus</taxon>
    </lineage>
</organism>
<reference evidence="2" key="3">
    <citation type="submission" date="2020-10" db="EMBL/GenBank/DDBJ databases">
        <title>Fervidococcus fontis strain 3639Fd - the first crenarchaeon capable of growth on lipids.</title>
        <authorList>
            <person name="Kochetkova T.V."/>
            <person name="Elcheninov A.G."/>
            <person name="Toschakov S.V."/>
            <person name="Kublanov I.V."/>
        </authorList>
    </citation>
    <scope>NUCLEOTIDE SEQUENCE</scope>
    <source>
        <strain evidence="2">3639Fd</strain>
    </source>
</reference>
<proteinExistence type="predicted"/>
<evidence type="ECO:0000313" key="4">
    <source>
        <dbReference type="Proteomes" id="UP000237153"/>
    </source>
</evidence>
<evidence type="ECO:0000313" key="1">
    <source>
        <dbReference type="EMBL" id="HEW63907.1"/>
    </source>
</evidence>
<evidence type="ECO:0008006" key="5">
    <source>
        <dbReference type="Google" id="ProtNLM"/>
    </source>
</evidence>
<evidence type="ECO:0000313" key="2">
    <source>
        <dbReference type="EMBL" id="MBE9390580.1"/>
    </source>
</evidence>
<dbReference type="EMBL" id="PNIM01000004">
    <property type="protein sequence ID" value="PMB75928.1"/>
    <property type="molecule type" value="Genomic_DNA"/>
</dbReference>
<dbReference type="SUPFAM" id="SSF46785">
    <property type="entry name" value="Winged helix' DNA-binding domain"/>
    <property type="match status" value="1"/>
</dbReference>
<name>A0A2J6N3K3_9CREN</name>
<dbReference type="AlphaFoldDB" id="A0A2J6N3K3"/>
<dbReference type="Proteomes" id="UP000652307">
    <property type="component" value="Unassembled WGS sequence"/>
</dbReference>
<dbReference type="Proteomes" id="UP000237153">
    <property type="component" value="Unassembled WGS sequence"/>
</dbReference>
<reference evidence="1" key="2">
    <citation type="journal article" date="2020" name="mSystems">
        <title>Genome- and Community-Level Interaction Insights into Carbon Utilization and Element Cycling Functions of Hydrothermarchaeota in Hydrothermal Sediment.</title>
        <authorList>
            <person name="Zhou Z."/>
            <person name="Liu Y."/>
            <person name="Xu W."/>
            <person name="Pan J."/>
            <person name="Luo Z.H."/>
            <person name="Li M."/>
        </authorList>
    </citation>
    <scope>NUCLEOTIDE SEQUENCE [LARGE SCALE GENOMIC DNA]</scope>
    <source>
        <strain evidence="1">SpSt-1261</strain>
    </source>
</reference>
<sequence length="87" mass="9565">MSEDIADGTIKKLLKTLDEKGTANPGEIASITGLPRYYVLAAFQILKELGYVELIYSKGSHKVYKLSEKGSSILEDNIVTKKETAET</sequence>
<dbReference type="Gene3D" id="1.10.10.10">
    <property type="entry name" value="Winged helix-like DNA-binding domain superfamily/Winged helix DNA-binding domain"/>
    <property type="match status" value="1"/>
</dbReference>
<accession>A0A2J6N3K3</accession>
<dbReference type="RefSeq" id="WP_193803254.1">
    <property type="nucleotide sequence ID" value="NZ_DSFH01000039.1"/>
</dbReference>
<comment type="caution">
    <text evidence="3">The sequence shown here is derived from an EMBL/GenBank/DDBJ whole genome shotgun (WGS) entry which is preliminary data.</text>
</comment>
<dbReference type="InterPro" id="IPR036388">
    <property type="entry name" value="WH-like_DNA-bd_sf"/>
</dbReference>
<dbReference type="CDD" id="cd00090">
    <property type="entry name" value="HTH_ARSR"/>
    <property type="match status" value="1"/>
</dbReference>
<evidence type="ECO:0000313" key="3">
    <source>
        <dbReference type="EMBL" id="PMB75928.1"/>
    </source>
</evidence>
<dbReference type="InterPro" id="IPR011991">
    <property type="entry name" value="ArsR-like_HTH"/>
</dbReference>
<gene>
    <name evidence="3" type="ORF">C0188_01160</name>
    <name evidence="1" type="ORF">ENO39_02465</name>
    <name evidence="2" type="ORF">IOK49_00555</name>
</gene>
<dbReference type="Proteomes" id="UP000886076">
    <property type="component" value="Unassembled WGS sequence"/>
</dbReference>